<reference evidence="2 3" key="1">
    <citation type="submission" date="2013-08" db="EMBL/GenBank/DDBJ databases">
        <title>Genome sequencing of Lysobacter.</title>
        <authorList>
            <person name="Zhang S."/>
            <person name="Wang G."/>
        </authorList>
    </citation>
    <scope>NUCLEOTIDE SEQUENCE [LARGE SCALE GENOMIC DNA]</scope>
    <source>
        <strain evidence="2 3">GH1-9</strain>
    </source>
</reference>
<evidence type="ECO:0000313" key="2">
    <source>
        <dbReference type="EMBL" id="KGM55119.1"/>
    </source>
</evidence>
<keyword evidence="2" id="KW-0808">Transferase</keyword>
<dbReference type="eggNOG" id="COG2226">
    <property type="taxonomic scope" value="Bacteria"/>
</dbReference>
<dbReference type="SUPFAM" id="SSF53448">
    <property type="entry name" value="Nucleotide-diphospho-sugar transferases"/>
    <property type="match status" value="1"/>
</dbReference>
<sequence length="426" mass="48093">MRNYFYRLLSTYLRLYARPSDRVIEVDAVSGELQEILGSTESVSSAQLRDAGGGSTADYVILNGNLHYEADIQGYLAGIRTSLREDTRLLVVTYSALWRPFIQLATMLGLRRKTLESNWLADADIANFLRLTDFELVRRDSRVLLPMYIPLLSSVVNRYLAPLPGLRALALVNVYVARPARVERTTSRPSVSVVVAARNEAGNIDNIVRRVKNMGPDDELIFIEGGSSDDTWDRIVQAQKDNPHRNIVIGKQDGKGKGDAVRKGFAMASKDILMILDADLTVPPEDLPKFYDALVSGKAEFINGSRLVYPMEKEAMRFLNMLGNKFFAAAFSFVLGQRFKDTLCGTKVLTRENYQRLARNRSYFGEFDPFGDFDLIFGASRMGLKVIEVPITYRERTYGETNISRWRHGALLLVMLVFASRKLKFI</sequence>
<dbReference type="Gene3D" id="3.90.550.10">
    <property type="entry name" value="Spore Coat Polysaccharide Biosynthesis Protein SpsA, Chain A"/>
    <property type="match status" value="1"/>
</dbReference>
<dbReference type="InterPro" id="IPR001173">
    <property type="entry name" value="Glyco_trans_2-like"/>
</dbReference>
<dbReference type="InterPro" id="IPR029044">
    <property type="entry name" value="Nucleotide-diphossugar_trans"/>
</dbReference>
<dbReference type="GO" id="GO:0016740">
    <property type="term" value="F:transferase activity"/>
    <property type="evidence" value="ECO:0007669"/>
    <property type="project" value="UniProtKB-KW"/>
</dbReference>
<dbReference type="InterPro" id="IPR050256">
    <property type="entry name" value="Glycosyltransferase_2"/>
</dbReference>
<dbReference type="RefSeq" id="WP_036135907.1">
    <property type="nucleotide sequence ID" value="NZ_AVPU01000007.1"/>
</dbReference>
<keyword evidence="3" id="KW-1185">Reference proteome</keyword>
<feature type="domain" description="Glycosyltransferase 2-like" evidence="1">
    <location>
        <begin position="192"/>
        <end position="321"/>
    </location>
</feature>
<protein>
    <submittedName>
        <fullName evidence="2">Glycosyl transferase</fullName>
    </submittedName>
</protein>
<gene>
    <name evidence="2" type="ORF">N800_00375</name>
</gene>
<accession>A0A0A0EX71</accession>
<name>A0A0A0EX71_9GAMM</name>
<dbReference type="eggNOG" id="COG1215">
    <property type="taxonomic scope" value="Bacteria"/>
</dbReference>
<dbReference type="EMBL" id="AVPU01000007">
    <property type="protein sequence ID" value="KGM55119.1"/>
    <property type="molecule type" value="Genomic_DNA"/>
</dbReference>
<dbReference type="InterPro" id="IPR029063">
    <property type="entry name" value="SAM-dependent_MTases_sf"/>
</dbReference>
<proteinExistence type="predicted"/>
<comment type="caution">
    <text evidence="2">The sequence shown here is derived from an EMBL/GenBank/DDBJ whole genome shotgun (WGS) entry which is preliminary data.</text>
</comment>
<dbReference type="SUPFAM" id="SSF53335">
    <property type="entry name" value="S-adenosyl-L-methionine-dependent methyltransferases"/>
    <property type="match status" value="1"/>
</dbReference>
<dbReference type="STRING" id="1385517.N800_00375"/>
<dbReference type="PANTHER" id="PTHR48090">
    <property type="entry name" value="UNDECAPRENYL-PHOSPHATE 4-DEOXY-4-FORMAMIDO-L-ARABINOSE TRANSFERASE-RELATED"/>
    <property type="match status" value="1"/>
</dbReference>
<dbReference type="PANTHER" id="PTHR48090:SF7">
    <property type="entry name" value="RFBJ PROTEIN"/>
    <property type="match status" value="1"/>
</dbReference>
<evidence type="ECO:0000313" key="3">
    <source>
        <dbReference type="Proteomes" id="UP000029998"/>
    </source>
</evidence>
<dbReference type="Proteomes" id="UP000029998">
    <property type="component" value="Unassembled WGS sequence"/>
</dbReference>
<organism evidence="2 3">
    <name type="scientific">Lysobacter daejeonensis GH1-9</name>
    <dbReference type="NCBI Taxonomy" id="1385517"/>
    <lineage>
        <taxon>Bacteria</taxon>
        <taxon>Pseudomonadati</taxon>
        <taxon>Pseudomonadota</taxon>
        <taxon>Gammaproteobacteria</taxon>
        <taxon>Lysobacterales</taxon>
        <taxon>Lysobacteraceae</taxon>
        <taxon>Aerolutibacter</taxon>
    </lineage>
</organism>
<dbReference type="AlphaFoldDB" id="A0A0A0EX71"/>
<evidence type="ECO:0000259" key="1">
    <source>
        <dbReference type="Pfam" id="PF00535"/>
    </source>
</evidence>
<dbReference type="CDD" id="cd04179">
    <property type="entry name" value="DPM_DPG-synthase_like"/>
    <property type="match status" value="1"/>
</dbReference>
<dbReference type="Pfam" id="PF00535">
    <property type="entry name" value="Glycos_transf_2"/>
    <property type="match status" value="1"/>
</dbReference>